<organism evidence="1 2">
    <name type="scientific">Spartinivicinus marinus</name>
    <dbReference type="NCBI Taxonomy" id="2994442"/>
    <lineage>
        <taxon>Bacteria</taxon>
        <taxon>Pseudomonadati</taxon>
        <taxon>Pseudomonadota</taxon>
        <taxon>Gammaproteobacteria</taxon>
        <taxon>Oceanospirillales</taxon>
        <taxon>Zooshikellaceae</taxon>
        <taxon>Spartinivicinus</taxon>
    </lineage>
</organism>
<reference evidence="1 2" key="1">
    <citation type="submission" date="2020-07" db="EMBL/GenBank/DDBJ databases">
        <title>Endozoicomonas sp. nov., isolated from sediment.</title>
        <authorList>
            <person name="Gu T."/>
        </authorList>
    </citation>
    <scope>NUCLEOTIDE SEQUENCE [LARGE SCALE GENOMIC DNA]</scope>
    <source>
        <strain evidence="1 2">SM1973</strain>
    </source>
</reference>
<dbReference type="RefSeq" id="WP_180568145.1">
    <property type="nucleotide sequence ID" value="NZ_JACCKB010000010.1"/>
</dbReference>
<dbReference type="Proteomes" id="UP000569732">
    <property type="component" value="Unassembled WGS sequence"/>
</dbReference>
<evidence type="ECO:0000313" key="2">
    <source>
        <dbReference type="Proteomes" id="UP000569732"/>
    </source>
</evidence>
<proteinExistence type="predicted"/>
<accession>A0A853HY37</accession>
<comment type="caution">
    <text evidence="1">The sequence shown here is derived from an EMBL/GenBank/DDBJ whole genome shotgun (WGS) entry which is preliminary data.</text>
</comment>
<dbReference type="AlphaFoldDB" id="A0A853HY37"/>
<evidence type="ECO:0000313" key="1">
    <source>
        <dbReference type="EMBL" id="NYZ66113.1"/>
    </source>
</evidence>
<sequence>MSAPNPQIVADAVAKVIATTPGSRPFRAVVDKIGMGEPIEAYNQQLAALTKDIYQTFGTAEMLELKVQ</sequence>
<dbReference type="EMBL" id="JACCKB010000010">
    <property type="protein sequence ID" value="NYZ66113.1"/>
    <property type="molecule type" value="Genomic_DNA"/>
</dbReference>
<keyword evidence="2" id="KW-1185">Reference proteome</keyword>
<protein>
    <submittedName>
        <fullName evidence="1">Uncharacterized protein</fullName>
    </submittedName>
</protein>
<name>A0A853HY37_9GAMM</name>
<gene>
    <name evidence="1" type="ORF">H0A36_08815</name>
</gene>